<dbReference type="InterPro" id="IPR042333">
    <property type="entry name" value="LRAD2/Mig-13-like"/>
</dbReference>
<feature type="disulfide bond" evidence="2">
    <location>
        <begin position="174"/>
        <end position="192"/>
    </location>
</feature>
<evidence type="ECO:0000256" key="3">
    <source>
        <dbReference type="SAM" id="MobiDB-lite"/>
    </source>
</evidence>
<feature type="disulfide bond" evidence="2">
    <location>
        <begin position="135"/>
        <end position="153"/>
    </location>
</feature>
<sequence length="337" mass="35766">MTDHCGEVLPVAGGGVLVSQPEDQYSGGTDCQLTLSAQSGNYIHVTVHTMSINCNGDSLSIYRGRSVALFELLGSPICGTSQIAFTTEEGGYFSSTNKLTLHFVSDSSSSPKGSGFNITYAEYNTSPCSSAEFPCSNARCISADLICDTHDHCGDGSDETGCTTWLCGWGEYQCSNLRCVRDSYKCDGDNDCGDNSDETSLAGCSSYNWNYTTWYWTPSVGTIIGIVFGVISFIVFVVVASYFCCCRSNNTTRTSIVVPTQPTTVAYTTSSQTMYTQPGGYGYGPPQGPPAYGSPPAPGPPAYLPPPGQPSVASPPLGTSTYNNDPAYPPPNPWGKQ</sequence>
<dbReference type="Pfam" id="PF00057">
    <property type="entry name" value="Ldl_recept_a"/>
    <property type="match status" value="2"/>
</dbReference>
<dbReference type="Pfam" id="PF00431">
    <property type="entry name" value="CUB"/>
    <property type="match status" value="1"/>
</dbReference>
<keyword evidence="4" id="KW-1133">Transmembrane helix</keyword>
<evidence type="ECO:0000313" key="6">
    <source>
        <dbReference type="EMBL" id="EEN49257.1"/>
    </source>
</evidence>
<feature type="transmembrane region" description="Helical" evidence="4">
    <location>
        <begin position="220"/>
        <end position="243"/>
    </location>
</feature>
<dbReference type="InterPro" id="IPR035914">
    <property type="entry name" value="Sperma_CUB_dom_sf"/>
</dbReference>
<feature type="compositionally biased region" description="Low complexity" evidence="3">
    <location>
        <begin position="310"/>
        <end position="326"/>
    </location>
</feature>
<dbReference type="InterPro" id="IPR002172">
    <property type="entry name" value="LDrepeatLR_classA_rpt"/>
</dbReference>
<protein>
    <recommendedName>
        <fullName evidence="5">CUB domain-containing protein</fullName>
    </recommendedName>
</protein>
<dbReference type="PROSITE" id="PS01209">
    <property type="entry name" value="LDLRA_1"/>
    <property type="match status" value="2"/>
</dbReference>
<accession>C3ZEV1</accession>
<dbReference type="EMBL" id="GG666612">
    <property type="protein sequence ID" value="EEN49257.1"/>
    <property type="molecule type" value="Genomic_DNA"/>
</dbReference>
<organism>
    <name type="scientific">Branchiostoma floridae</name>
    <name type="common">Florida lancelet</name>
    <name type="synonym">Amphioxus</name>
    <dbReference type="NCBI Taxonomy" id="7739"/>
    <lineage>
        <taxon>Eukaryota</taxon>
        <taxon>Metazoa</taxon>
        <taxon>Chordata</taxon>
        <taxon>Cephalochordata</taxon>
        <taxon>Leptocardii</taxon>
        <taxon>Amphioxiformes</taxon>
        <taxon>Branchiostomatidae</taxon>
        <taxon>Branchiostoma</taxon>
    </lineage>
</organism>
<feature type="compositionally biased region" description="Pro residues" evidence="3">
    <location>
        <begin position="327"/>
        <end position="337"/>
    </location>
</feature>
<reference evidence="6" key="1">
    <citation type="journal article" date="2008" name="Nature">
        <title>The amphioxus genome and the evolution of the chordate karyotype.</title>
        <authorList>
            <consortium name="US DOE Joint Genome Institute (JGI-PGF)"/>
            <person name="Putnam N.H."/>
            <person name="Butts T."/>
            <person name="Ferrier D.E.K."/>
            <person name="Furlong R.F."/>
            <person name="Hellsten U."/>
            <person name="Kawashima T."/>
            <person name="Robinson-Rechavi M."/>
            <person name="Shoguchi E."/>
            <person name="Terry A."/>
            <person name="Yu J.-K."/>
            <person name="Benito-Gutierrez E.L."/>
            <person name="Dubchak I."/>
            <person name="Garcia-Fernandez J."/>
            <person name="Gibson-Brown J.J."/>
            <person name="Grigoriev I.V."/>
            <person name="Horton A.C."/>
            <person name="de Jong P.J."/>
            <person name="Jurka J."/>
            <person name="Kapitonov V.V."/>
            <person name="Kohara Y."/>
            <person name="Kuroki Y."/>
            <person name="Lindquist E."/>
            <person name="Lucas S."/>
            <person name="Osoegawa K."/>
            <person name="Pennacchio L.A."/>
            <person name="Salamov A.A."/>
            <person name="Satou Y."/>
            <person name="Sauka-Spengler T."/>
            <person name="Schmutz J."/>
            <person name="Shin-I T."/>
            <person name="Toyoda A."/>
            <person name="Bronner-Fraser M."/>
            <person name="Fujiyama A."/>
            <person name="Holland L.Z."/>
            <person name="Holland P.W.H."/>
            <person name="Satoh N."/>
            <person name="Rokhsar D.S."/>
        </authorList>
    </citation>
    <scope>NUCLEOTIDE SEQUENCE [LARGE SCALE GENOMIC DNA]</scope>
    <source>
        <strain evidence="6">S238N-H82</strain>
        <tissue evidence="6">Testes</tissue>
    </source>
</reference>
<dbReference type="Gene3D" id="2.60.120.290">
    <property type="entry name" value="Spermadhesin, CUB domain"/>
    <property type="match status" value="1"/>
</dbReference>
<dbReference type="SUPFAM" id="SSF49854">
    <property type="entry name" value="Spermadhesin, CUB domain"/>
    <property type="match status" value="1"/>
</dbReference>
<dbReference type="SUPFAM" id="SSF57424">
    <property type="entry name" value="LDL receptor-like module"/>
    <property type="match status" value="2"/>
</dbReference>
<keyword evidence="4" id="KW-0472">Membrane</keyword>
<proteinExistence type="predicted"/>
<feature type="compositionally biased region" description="Pro residues" evidence="3">
    <location>
        <begin position="286"/>
        <end position="309"/>
    </location>
</feature>
<dbReference type="STRING" id="7739.C3ZEV1"/>
<dbReference type="PANTHER" id="PTHR24652:SF69">
    <property type="entry name" value="CUB DOMAIN-CONTAINING PROTEIN"/>
    <property type="match status" value="1"/>
</dbReference>
<dbReference type="CDD" id="cd00112">
    <property type="entry name" value="LDLa"/>
    <property type="match status" value="2"/>
</dbReference>
<dbReference type="SMART" id="SM00192">
    <property type="entry name" value="LDLa"/>
    <property type="match status" value="2"/>
</dbReference>
<evidence type="ECO:0000256" key="1">
    <source>
        <dbReference type="ARBA" id="ARBA00023157"/>
    </source>
</evidence>
<feature type="disulfide bond" evidence="2">
    <location>
        <begin position="147"/>
        <end position="162"/>
    </location>
</feature>
<dbReference type="SMART" id="SM00042">
    <property type="entry name" value="CUB"/>
    <property type="match status" value="1"/>
</dbReference>
<evidence type="ECO:0000259" key="5">
    <source>
        <dbReference type="PROSITE" id="PS01180"/>
    </source>
</evidence>
<dbReference type="InterPro" id="IPR036055">
    <property type="entry name" value="LDL_receptor-like_sf"/>
</dbReference>
<feature type="disulfide bond" evidence="2">
    <location>
        <begin position="128"/>
        <end position="140"/>
    </location>
</feature>
<dbReference type="InParanoid" id="C3ZEV1"/>
<dbReference type="PANTHER" id="PTHR24652">
    <property type="entry name" value="LOW-DENSITY LIPOPROTEIN RECEPTOR CLASS A DOMAIN-CONTAINING PROTEIN 2"/>
    <property type="match status" value="1"/>
</dbReference>
<dbReference type="eggNOG" id="KOG1215">
    <property type="taxonomic scope" value="Eukaryota"/>
</dbReference>
<evidence type="ECO:0000256" key="4">
    <source>
        <dbReference type="SAM" id="Phobius"/>
    </source>
</evidence>
<dbReference type="PRINTS" id="PR00261">
    <property type="entry name" value="LDLRECEPTOR"/>
</dbReference>
<dbReference type="PROSITE" id="PS01180">
    <property type="entry name" value="CUB"/>
    <property type="match status" value="1"/>
</dbReference>
<dbReference type="CDD" id="cd00041">
    <property type="entry name" value="CUB"/>
    <property type="match status" value="1"/>
</dbReference>
<feature type="disulfide bond" evidence="2">
    <location>
        <begin position="167"/>
        <end position="179"/>
    </location>
</feature>
<keyword evidence="4" id="KW-0812">Transmembrane</keyword>
<dbReference type="AlphaFoldDB" id="C3ZEV1"/>
<name>C3ZEV1_BRAFL</name>
<dbReference type="InterPro" id="IPR000859">
    <property type="entry name" value="CUB_dom"/>
</dbReference>
<feature type="region of interest" description="Disordered" evidence="3">
    <location>
        <begin position="277"/>
        <end position="337"/>
    </location>
</feature>
<feature type="domain" description="CUB" evidence="5">
    <location>
        <begin position="5"/>
        <end position="123"/>
    </location>
</feature>
<dbReference type="PROSITE" id="PS50068">
    <property type="entry name" value="LDLRA_2"/>
    <property type="match status" value="2"/>
</dbReference>
<dbReference type="Gene3D" id="4.10.400.10">
    <property type="entry name" value="Low-density Lipoprotein Receptor"/>
    <property type="match status" value="2"/>
</dbReference>
<comment type="caution">
    <text evidence="2">Lacks conserved residue(s) required for the propagation of feature annotation.</text>
</comment>
<dbReference type="InterPro" id="IPR023415">
    <property type="entry name" value="LDLR_class-A_CS"/>
</dbReference>
<evidence type="ECO:0000256" key="2">
    <source>
        <dbReference type="PROSITE-ProRule" id="PRU00124"/>
    </source>
</evidence>
<gene>
    <name evidence="6" type="ORF">BRAFLDRAFT_87227</name>
</gene>
<keyword evidence="1 2" id="KW-1015">Disulfide bond</keyword>